<organism evidence="9 10">
    <name type="scientific">Spelaeicoccus albus</name>
    <dbReference type="NCBI Taxonomy" id="1280376"/>
    <lineage>
        <taxon>Bacteria</taxon>
        <taxon>Bacillati</taxon>
        <taxon>Actinomycetota</taxon>
        <taxon>Actinomycetes</taxon>
        <taxon>Micrococcales</taxon>
        <taxon>Brevibacteriaceae</taxon>
        <taxon>Spelaeicoccus</taxon>
    </lineage>
</organism>
<feature type="DNA-binding region" description="H-T-H motif" evidence="7">
    <location>
        <begin position="44"/>
        <end position="83"/>
    </location>
</feature>
<dbReference type="GO" id="GO:0051775">
    <property type="term" value="P:response to redox state"/>
    <property type="evidence" value="ECO:0007669"/>
    <property type="project" value="InterPro"/>
</dbReference>
<comment type="caution">
    <text evidence="9">The sequence shown here is derived from an EMBL/GenBank/DDBJ whole genome shotgun (WGS) entry which is preliminary data.</text>
</comment>
<comment type="function">
    <text evidence="7">Modulates transcription in response to changes in cellular NADH/NAD(+) redox state.</text>
</comment>
<sequence>MSQPEYAELPAVNTRRIAPGSAADGSGIDEIRGIPDATVARLPVYLQALGTFAATDTETVSSEDLAELAGVGAAKLRKDLSYLGSYGTRGVGYSVGRLVTQISETLGLTLDWRVVIVGVGHLGRALAGYSGFASRGFSVVGMFDVDESVVGSSVGGLTVRDAAELEAGIAEAQAQLAVLAVPADAAQGLCDKLVGAGIHGILNFAPCVLQVPAHVQLRRVDLATELQILAFHAGRREAADLLAGKVSS</sequence>
<dbReference type="GO" id="GO:0003677">
    <property type="term" value="F:DNA binding"/>
    <property type="evidence" value="ECO:0007669"/>
    <property type="project" value="UniProtKB-UniRule"/>
</dbReference>
<keyword evidence="4 7" id="KW-0520">NAD</keyword>
<evidence type="ECO:0000256" key="4">
    <source>
        <dbReference type="ARBA" id="ARBA00023027"/>
    </source>
</evidence>
<dbReference type="InterPro" id="IPR009718">
    <property type="entry name" value="Rex_DNA-bd_C_dom"/>
</dbReference>
<dbReference type="InterPro" id="IPR036390">
    <property type="entry name" value="WH_DNA-bd_sf"/>
</dbReference>
<protein>
    <recommendedName>
        <fullName evidence="7">Redox-sensing transcriptional repressor Rex</fullName>
    </recommendedName>
</protein>
<dbReference type="InterPro" id="IPR058236">
    <property type="entry name" value="Rex_actinobacterial-type"/>
</dbReference>
<comment type="similarity">
    <text evidence="7">Belongs to the transcriptional regulatory Rex family.</text>
</comment>
<comment type="subcellular location">
    <subcellularLocation>
        <location evidence="7">Cytoplasm</location>
    </subcellularLocation>
</comment>
<evidence type="ECO:0000256" key="1">
    <source>
        <dbReference type="ARBA" id="ARBA00022490"/>
    </source>
</evidence>
<dbReference type="Gene3D" id="1.10.10.10">
    <property type="entry name" value="Winged helix-like DNA-binding domain superfamily/Winged helix DNA-binding domain"/>
    <property type="match status" value="1"/>
</dbReference>
<dbReference type="NCBIfam" id="NF003989">
    <property type="entry name" value="PRK05472.1-3"/>
    <property type="match status" value="1"/>
</dbReference>
<dbReference type="SMART" id="SM00881">
    <property type="entry name" value="CoA_binding"/>
    <property type="match status" value="1"/>
</dbReference>
<keyword evidence="5 7" id="KW-0238">DNA-binding</keyword>
<keyword evidence="3 7" id="KW-0805">Transcription regulation</keyword>
<dbReference type="NCBIfam" id="NF003992">
    <property type="entry name" value="PRK05472.2-1"/>
    <property type="match status" value="1"/>
</dbReference>
<dbReference type="HAMAP" id="MF_01131">
    <property type="entry name" value="Rex"/>
    <property type="match status" value="1"/>
</dbReference>
<dbReference type="InterPro" id="IPR003781">
    <property type="entry name" value="CoA-bd"/>
</dbReference>
<proteinExistence type="inferred from homology"/>
<dbReference type="EMBL" id="JACBZP010000001">
    <property type="protein sequence ID" value="NYI69391.1"/>
    <property type="molecule type" value="Genomic_DNA"/>
</dbReference>
<evidence type="ECO:0000256" key="5">
    <source>
        <dbReference type="ARBA" id="ARBA00023125"/>
    </source>
</evidence>
<dbReference type="InterPro" id="IPR022876">
    <property type="entry name" value="Tscrpt_rep_Rex"/>
</dbReference>
<dbReference type="Pfam" id="PF06971">
    <property type="entry name" value="Put_DNA-bind_N"/>
    <property type="match status" value="1"/>
</dbReference>
<keyword evidence="10" id="KW-1185">Reference proteome</keyword>
<evidence type="ECO:0000313" key="10">
    <source>
        <dbReference type="Proteomes" id="UP000539111"/>
    </source>
</evidence>
<evidence type="ECO:0000256" key="6">
    <source>
        <dbReference type="ARBA" id="ARBA00023163"/>
    </source>
</evidence>
<keyword evidence="1 7" id="KW-0963">Cytoplasm</keyword>
<accession>A0A7Z0D608</accession>
<dbReference type="NCBIfam" id="NF003996">
    <property type="entry name" value="PRK05472.2-5"/>
    <property type="match status" value="1"/>
</dbReference>
<dbReference type="InterPro" id="IPR036291">
    <property type="entry name" value="NAD(P)-bd_dom_sf"/>
</dbReference>
<name>A0A7Z0D608_9MICO</name>
<dbReference type="PANTHER" id="PTHR35786">
    <property type="entry name" value="REDOX-SENSING TRANSCRIPTIONAL REPRESSOR REX"/>
    <property type="match status" value="1"/>
</dbReference>
<dbReference type="PANTHER" id="PTHR35786:SF1">
    <property type="entry name" value="REDOX-SENSING TRANSCRIPTIONAL REPRESSOR REX 1"/>
    <property type="match status" value="1"/>
</dbReference>
<reference evidence="9 10" key="1">
    <citation type="submission" date="2020-07" db="EMBL/GenBank/DDBJ databases">
        <title>Sequencing the genomes of 1000 actinobacteria strains.</title>
        <authorList>
            <person name="Klenk H.-P."/>
        </authorList>
    </citation>
    <scope>NUCLEOTIDE SEQUENCE [LARGE SCALE GENOMIC DNA]</scope>
    <source>
        <strain evidence="9 10">DSM 26341</strain>
    </source>
</reference>
<evidence type="ECO:0000259" key="8">
    <source>
        <dbReference type="SMART" id="SM00881"/>
    </source>
</evidence>
<evidence type="ECO:0000256" key="7">
    <source>
        <dbReference type="HAMAP-Rule" id="MF_01131"/>
    </source>
</evidence>
<dbReference type="Pfam" id="PF02629">
    <property type="entry name" value="CoA_binding"/>
    <property type="match status" value="1"/>
</dbReference>
<comment type="subunit">
    <text evidence="7">Homodimer.</text>
</comment>
<dbReference type="Gene3D" id="3.40.50.720">
    <property type="entry name" value="NAD(P)-binding Rossmann-like Domain"/>
    <property type="match status" value="1"/>
</dbReference>
<dbReference type="SUPFAM" id="SSF51735">
    <property type="entry name" value="NAD(P)-binding Rossmann-fold domains"/>
    <property type="match status" value="1"/>
</dbReference>
<feature type="binding site" evidence="7">
    <location>
        <begin position="118"/>
        <end position="123"/>
    </location>
    <ligand>
        <name>NAD(+)</name>
        <dbReference type="ChEBI" id="CHEBI:57540"/>
    </ligand>
</feature>
<dbReference type="RefSeq" id="WP_237248889.1">
    <property type="nucleotide sequence ID" value="NZ_JACBZP010000001.1"/>
</dbReference>
<dbReference type="InterPro" id="IPR036388">
    <property type="entry name" value="WH-like_DNA-bd_sf"/>
</dbReference>
<gene>
    <name evidence="7" type="primary">rex</name>
    <name evidence="9" type="ORF">BJY26_003697</name>
</gene>
<keyword evidence="6 7" id="KW-0804">Transcription</keyword>
<dbReference type="NCBIfam" id="NF003993">
    <property type="entry name" value="PRK05472.2-2"/>
    <property type="match status" value="1"/>
</dbReference>
<keyword evidence="2 7" id="KW-0678">Repressor</keyword>
<evidence type="ECO:0000256" key="3">
    <source>
        <dbReference type="ARBA" id="ARBA00023015"/>
    </source>
</evidence>
<evidence type="ECO:0000313" key="9">
    <source>
        <dbReference type="EMBL" id="NYI69391.1"/>
    </source>
</evidence>
<dbReference type="GO" id="GO:0005737">
    <property type="term" value="C:cytoplasm"/>
    <property type="evidence" value="ECO:0007669"/>
    <property type="project" value="UniProtKB-SubCell"/>
</dbReference>
<dbReference type="Proteomes" id="UP000539111">
    <property type="component" value="Unassembled WGS sequence"/>
</dbReference>
<evidence type="ECO:0000256" key="2">
    <source>
        <dbReference type="ARBA" id="ARBA00022491"/>
    </source>
</evidence>
<dbReference type="AlphaFoldDB" id="A0A7Z0D608"/>
<dbReference type="SUPFAM" id="SSF46785">
    <property type="entry name" value="Winged helix' DNA-binding domain"/>
    <property type="match status" value="1"/>
</dbReference>
<dbReference type="GO" id="GO:0045892">
    <property type="term" value="P:negative regulation of DNA-templated transcription"/>
    <property type="evidence" value="ECO:0007669"/>
    <property type="project" value="InterPro"/>
</dbReference>
<dbReference type="NCBIfam" id="NF003994">
    <property type="entry name" value="PRK05472.2-3"/>
    <property type="match status" value="1"/>
</dbReference>
<feature type="domain" description="CoA-binding" evidence="8">
    <location>
        <begin position="107"/>
        <end position="208"/>
    </location>
</feature>
<dbReference type="NCBIfam" id="NF003995">
    <property type="entry name" value="PRK05472.2-4"/>
    <property type="match status" value="1"/>
</dbReference>
<dbReference type="GO" id="GO:0003700">
    <property type="term" value="F:DNA-binding transcription factor activity"/>
    <property type="evidence" value="ECO:0007669"/>
    <property type="project" value="UniProtKB-UniRule"/>
</dbReference>